<dbReference type="Pfam" id="PF07495">
    <property type="entry name" value="Y_Y_Y"/>
    <property type="match status" value="1"/>
</dbReference>
<dbReference type="SUPFAM" id="SSF55874">
    <property type="entry name" value="ATPase domain of HSP90 chaperone/DNA topoisomerase II/histidine kinase"/>
    <property type="match status" value="1"/>
</dbReference>
<keyword evidence="8" id="KW-0472">Membrane</keyword>
<feature type="transmembrane region" description="Helical" evidence="8">
    <location>
        <begin position="807"/>
        <end position="828"/>
    </location>
</feature>
<dbReference type="PANTHER" id="PTHR43547:SF2">
    <property type="entry name" value="HYBRID SIGNAL TRANSDUCTION HISTIDINE KINASE C"/>
    <property type="match status" value="1"/>
</dbReference>
<dbReference type="RefSeq" id="WP_207154513.1">
    <property type="nucleotide sequence ID" value="NZ_AP024484.1"/>
</dbReference>
<dbReference type="PROSITE" id="PS00041">
    <property type="entry name" value="HTH_ARAC_FAMILY_1"/>
    <property type="match status" value="1"/>
</dbReference>
<dbReference type="SMART" id="SM00448">
    <property type="entry name" value="REC"/>
    <property type="match status" value="1"/>
</dbReference>
<dbReference type="InterPro" id="IPR036890">
    <property type="entry name" value="HATPase_C_sf"/>
</dbReference>
<keyword evidence="12" id="KW-0418">Kinase</keyword>
<gene>
    <name evidence="12" type="ORF">prwr041_02230</name>
</gene>
<dbReference type="Pfam" id="PF00072">
    <property type="entry name" value="Response_reg"/>
    <property type="match status" value="1"/>
</dbReference>
<keyword evidence="8" id="KW-0812">Transmembrane</keyword>
<dbReference type="Pfam" id="PF02518">
    <property type="entry name" value="HATPase_c"/>
    <property type="match status" value="1"/>
</dbReference>
<dbReference type="InterPro" id="IPR004358">
    <property type="entry name" value="Sig_transdc_His_kin-like_C"/>
</dbReference>
<dbReference type="SUPFAM" id="SSF101898">
    <property type="entry name" value="NHL repeat"/>
    <property type="match status" value="1"/>
</dbReference>
<dbReference type="PRINTS" id="PR00344">
    <property type="entry name" value="BCTRLSENSOR"/>
</dbReference>
<dbReference type="Proteomes" id="UP001319045">
    <property type="component" value="Chromosome"/>
</dbReference>
<evidence type="ECO:0000256" key="8">
    <source>
        <dbReference type="SAM" id="Phobius"/>
    </source>
</evidence>
<dbReference type="Gene3D" id="3.40.50.2300">
    <property type="match status" value="1"/>
</dbReference>
<evidence type="ECO:0000256" key="4">
    <source>
        <dbReference type="ARBA" id="ARBA00023015"/>
    </source>
</evidence>
<comment type="catalytic activity">
    <reaction evidence="1">
        <text>ATP + protein L-histidine = ADP + protein N-phospho-L-histidine.</text>
        <dbReference type="EC" id="2.7.13.3"/>
    </reaction>
</comment>
<dbReference type="InterPro" id="IPR013783">
    <property type="entry name" value="Ig-like_fold"/>
</dbReference>
<dbReference type="CDD" id="cd00082">
    <property type="entry name" value="HisKA"/>
    <property type="match status" value="1"/>
</dbReference>
<dbReference type="PANTHER" id="PTHR43547">
    <property type="entry name" value="TWO-COMPONENT HISTIDINE KINASE"/>
    <property type="match status" value="1"/>
</dbReference>
<keyword evidence="4" id="KW-0805">Transcription regulation</keyword>
<dbReference type="PROSITE" id="PS01124">
    <property type="entry name" value="HTH_ARAC_FAMILY_2"/>
    <property type="match status" value="1"/>
</dbReference>
<keyword evidence="13" id="KW-1185">Reference proteome</keyword>
<evidence type="ECO:0000259" key="10">
    <source>
        <dbReference type="PROSITE" id="PS50109"/>
    </source>
</evidence>
<keyword evidence="6" id="KW-0804">Transcription</keyword>
<dbReference type="SUPFAM" id="SSF46689">
    <property type="entry name" value="Homeodomain-like"/>
    <property type="match status" value="1"/>
</dbReference>
<evidence type="ECO:0000256" key="5">
    <source>
        <dbReference type="ARBA" id="ARBA00023125"/>
    </source>
</evidence>
<dbReference type="InterPro" id="IPR015943">
    <property type="entry name" value="WD40/YVTN_repeat-like_dom_sf"/>
</dbReference>
<dbReference type="Gene3D" id="3.30.565.10">
    <property type="entry name" value="Histidine kinase-like ATPase, C-terminal domain"/>
    <property type="match status" value="1"/>
</dbReference>
<evidence type="ECO:0000256" key="7">
    <source>
        <dbReference type="PROSITE-ProRule" id="PRU00169"/>
    </source>
</evidence>
<keyword evidence="12" id="KW-0808">Transferase</keyword>
<evidence type="ECO:0000259" key="9">
    <source>
        <dbReference type="PROSITE" id="PS01124"/>
    </source>
</evidence>
<dbReference type="Pfam" id="PF00512">
    <property type="entry name" value="HisKA"/>
    <property type="match status" value="1"/>
</dbReference>
<dbReference type="InterPro" id="IPR011123">
    <property type="entry name" value="Y_Y_Y"/>
</dbReference>
<keyword evidence="3 7" id="KW-0597">Phosphoprotein</keyword>
<dbReference type="EC" id="2.7.13.3" evidence="2"/>
<dbReference type="SUPFAM" id="SSF63829">
    <property type="entry name" value="Calcium-dependent phosphotriesterase"/>
    <property type="match status" value="2"/>
</dbReference>
<dbReference type="Gene3D" id="2.60.40.10">
    <property type="entry name" value="Immunoglobulins"/>
    <property type="match status" value="1"/>
</dbReference>
<evidence type="ECO:0000313" key="13">
    <source>
        <dbReference type="Proteomes" id="UP001319045"/>
    </source>
</evidence>
<dbReference type="InterPro" id="IPR011006">
    <property type="entry name" value="CheY-like_superfamily"/>
</dbReference>
<dbReference type="GO" id="GO:0016301">
    <property type="term" value="F:kinase activity"/>
    <property type="evidence" value="ECO:0007669"/>
    <property type="project" value="UniProtKB-KW"/>
</dbReference>
<dbReference type="SUPFAM" id="SSF47384">
    <property type="entry name" value="Homodimeric domain of signal transducing histidine kinase"/>
    <property type="match status" value="1"/>
</dbReference>
<dbReference type="Pfam" id="PF12833">
    <property type="entry name" value="HTH_18"/>
    <property type="match status" value="1"/>
</dbReference>
<dbReference type="InterPro" id="IPR009057">
    <property type="entry name" value="Homeodomain-like_sf"/>
</dbReference>
<dbReference type="SMART" id="SM00388">
    <property type="entry name" value="HisKA"/>
    <property type="match status" value="1"/>
</dbReference>
<evidence type="ECO:0000256" key="3">
    <source>
        <dbReference type="ARBA" id="ARBA00022553"/>
    </source>
</evidence>
<feature type="domain" description="Response regulatory" evidence="11">
    <location>
        <begin position="1105"/>
        <end position="1220"/>
    </location>
</feature>
<keyword evidence="8" id="KW-1133">Transmembrane helix</keyword>
<dbReference type="EMBL" id="AP024484">
    <property type="protein sequence ID" value="BCS84330.1"/>
    <property type="molecule type" value="Genomic_DNA"/>
</dbReference>
<feature type="domain" description="Histidine kinase" evidence="10">
    <location>
        <begin position="846"/>
        <end position="1059"/>
    </location>
</feature>
<feature type="modified residue" description="4-aspartylphosphate" evidence="7">
    <location>
        <position position="1153"/>
    </location>
</feature>
<dbReference type="InterPro" id="IPR018062">
    <property type="entry name" value="HTH_AraC-typ_CS"/>
</dbReference>
<accession>A0ABM7NUZ8</accession>
<organism evidence="12 13">
    <name type="scientific">Prevotella herbatica</name>
    <dbReference type="NCBI Taxonomy" id="2801997"/>
    <lineage>
        <taxon>Bacteria</taxon>
        <taxon>Pseudomonadati</taxon>
        <taxon>Bacteroidota</taxon>
        <taxon>Bacteroidia</taxon>
        <taxon>Bacteroidales</taxon>
        <taxon>Prevotellaceae</taxon>
        <taxon>Prevotella</taxon>
    </lineage>
</organism>
<dbReference type="InterPro" id="IPR018060">
    <property type="entry name" value="HTH_AraC"/>
</dbReference>
<dbReference type="SMART" id="SM00342">
    <property type="entry name" value="HTH_ARAC"/>
    <property type="match status" value="1"/>
</dbReference>
<dbReference type="Gene3D" id="1.10.287.130">
    <property type="match status" value="1"/>
</dbReference>
<dbReference type="Pfam" id="PF07494">
    <property type="entry name" value="Reg_prop"/>
    <property type="match status" value="3"/>
</dbReference>
<evidence type="ECO:0000259" key="11">
    <source>
        <dbReference type="PROSITE" id="PS50110"/>
    </source>
</evidence>
<name>A0ABM7NUZ8_9BACT</name>
<dbReference type="InterPro" id="IPR011110">
    <property type="entry name" value="Reg_prop"/>
</dbReference>
<sequence length="1354" mass="155929">MNAVKYLLLTLNLLFCNVIYGQNFNYRMFSPIGISPSDELRCIYFDHQGMMWIGTSSGLKSYDGYNITTYKSDAFSPGILPNNTVLCITEDNTDKLWIGTRNGLVSMDKKTGEFHTYFLPKEGQRIIYCLYTSKDGTIWIGTDEGLSYYDRKKDSFYTFDNTNTHLTQSSGKRVKIGAYSVKNIIEDNKGNIFFGTWAAGLIRFHKGSHEFYQYPKFNKRNSAYSLHFDNIGRLWIGTWGYGIVRLDKPYNRKDPQKHQYPFTTNNFDTFYKIIEDPVTNTMWACSREGVSILNSKDVNGVWTNYAYAGTNNLNFSNDMATNNNGNIWISTLNYGIIEVNTNPSLFHIWNIDTKSYKFSINAICSIYTQNGNDFWLGLNPYGLALYNRTTGKTIYSNNIPGLRDIPTEVMGTKIPSIVKRSNGEMWFASSSYGIVVKKLNGKAYIINSQKHKYIADNYVCTLFESSDKIMWVGQRSGISMIYPNDKGILLKPHDAKRDFSQCDVRNISQTRNGDIWLATENEGIIRIHRNKNNAKSIVFKQYNPVNRNYAVDDATACYEDSRGILWAISNSGGLFRYYNAKDCFIPVNREYHIDGDRVFSINEDENHNLWLTTDNALVKLSIRRNTYPEITSFASEDGIGEMMFSPNSSYKYNGELFFGGRTGFFSFSPSKWNRDKQKNIKKNIIVTDILINDIPYMQLDSTKRRTISNENPAYTRCITISSDIKKFGIEFALLTYNNARQNKYAYKLEGYDKEWAYTNFKGRRATYQNLPSGNYYIHIKAADSFGKWQEMDYAIKIMILPPWWATWWAYIIYIFIIGLGVIFGIKWYKNYLKTKNRLQMTVIFTNITHELLTPLTVITAAVDELRNKAPQFDDSYTLMQNNVSRLTRLLRQILEIRKSQAGQLKLLVSKNDIAAFIRDICESIRPMSSIHHNNMIVDIPQNEIFAWFDTDKIDKILFNLLSNAFKYNREGGNVTVALEVTDGKAILRVTDEGIGISPDKLKHLYTRFLDGDYRKMKTLGTGIGLSLTHDLVKLHHGNISCQSKSGIGTTFTINIPIRKEDYSENEICIEKENIEKAQTKYNHESEVKLIETQHTRELQPGDGYKILLVEDNEQLLNIMKRLLGRKYHVATAKNGVQALNIINKEELDVVVTDVMMPVMDGIELTKKIKGSKDFAQLPVIMLTAKTSDTDENMGYETGADDYITKPFKLENLQLRIDNIIANRMRIRERFRQQTEINRIDDMHYSNPDKTFVEKAMQCVSQHITDTEYDREAFASDMMMSSSTLYNKLRALTGQGIIEFINSIRLKEACNIIKRQPDIQINDIAMKVGFNTPKYFSKCFKKEFGMSPKEYAQKK</sequence>
<dbReference type="Gene3D" id="2.130.10.10">
    <property type="entry name" value="YVTN repeat-like/Quinoprotein amine dehydrogenase"/>
    <property type="match status" value="2"/>
</dbReference>
<reference evidence="12 13" key="1">
    <citation type="journal article" date="2022" name="Int. J. Syst. Evol. Microbiol.">
        <title>Prevotella herbatica sp. nov., a plant polysaccharide-decomposing anaerobic bacterium isolated from a methanogenic reactor.</title>
        <authorList>
            <person name="Uek A."/>
            <person name="Tonouchi A."/>
            <person name="Kaku N."/>
            <person name="Ueki K."/>
        </authorList>
    </citation>
    <scope>NUCLEOTIDE SEQUENCE [LARGE SCALE GENOMIC DNA]</scope>
    <source>
        <strain evidence="12 13">WR041</strain>
    </source>
</reference>
<dbReference type="PROSITE" id="PS50109">
    <property type="entry name" value="HIS_KIN"/>
    <property type="match status" value="1"/>
</dbReference>
<dbReference type="InterPro" id="IPR003594">
    <property type="entry name" value="HATPase_dom"/>
</dbReference>
<keyword evidence="5" id="KW-0238">DNA-binding</keyword>
<dbReference type="InterPro" id="IPR001789">
    <property type="entry name" value="Sig_transdc_resp-reg_receiver"/>
</dbReference>
<dbReference type="PROSITE" id="PS50110">
    <property type="entry name" value="RESPONSE_REGULATORY"/>
    <property type="match status" value="1"/>
</dbReference>
<evidence type="ECO:0000313" key="12">
    <source>
        <dbReference type="EMBL" id="BCS84330.1"/>
    </source>
</evidence>
<dbReference type="Gene3D" id="1.10.10.60">
    <property type="entry name" value="Homeodomain-like"/>
    <property type="match status" value="1"/>
</dbReference>
<feature type="domain" description="HTH araC/xylS-type" evidence="9">
    <location>
        <begin position="1253"/>
        <end position="1353"/>
    </location>
</feature>
<dbReference type="InterPro" id="IPR036097">
    <property type="entry name" value="HisK_dim/P_sf"/>
</dbReference>
<evidence type="ECO:0000256" key="2">
    <source>
        <dbReference type="ARBA" id="ARBA00012438"/>
    </source>
</evidence>
<dbReference type="SMART" id="SM00387">
    <property type="entry name" value="HATPase_c"/>
    <property type="match status" value="1"/>
</dbReference>
<proteinExistence type="predicted"/>
<dbReference type="CDD" id="cd17574">
    <property type="entry name" value="REC_OmpR"/>
    <property type="match status" value="1"/>
</dbReference>
<dbReference type="SUPFAM" id="SSF52172">
    <property type="entry name" value="CheY-like"/>
    <property type="match status" value="1"/>
</dbReference>
<dbReference type="InterPro" id="IPR003661">
    <property type="entry name" value="HisK_dim/P_dom"/>
</dbReference>
<evidence type="ECO:0000256" key="1">
    <source>
        <dbReference type="ARBA" id="ARBA00000085"/>
    </source>
</evidence>
<protein>
    <recommendedName>
        <fullName evidence="2">histidine kinase</fullName>
        <ecNumber evidence="2">2.7.13.3</ecNumber>
    </recommendedName>
</protein>
<dbReference type="InterPro" id="IPR005467">
    <property type="entry name" value="His_kinase_dom"/>
</dbReference>
<evidence type="ECO:0000256" key="6">
    <source>
        <dbReference type="ARBA" id="ARBA00023163"/>
    </source>
</evidence>